<gene>
    <name evidence="1" type="ORF">LZ495_26535</name>
</gene>
<name>A0AA41Q3W8_9ACTN</name>
<dbReference type="EMBL" id="JAKFHA010000018">
    <property type="protein sequence ID" value="MCF2530752.1"/>
    <property type="molecule type" value="Genomic_DNA"/>
</dbReference>
<evidence type="ECO:0000313" key="2">
    <source>
        <dbReference type="Proteomes" id="UP001165378"/>
    </source>
</evidence>
<evidence type="ECO:0000313" key="1">
    <source>
        <dbReference type="EMBL" id="MCF2530752.1"/>
    </source>
</evidence>
<dbReference type="Proteomes" id="UP001165378">
    <property type="component" value="Unassembled WGS sequence"/>
</dbReference>
<comment type="caution">
    <text evidence="1">The sequence shown here is derived from an EMBL/GenBank/DDBJ whole genome shotgun (WGS) entry which is preliminary data.</text>
</comment>
<reference evidence="1" key="1">
    <citation type="submission" date="2022-01" db="EMBL/GenBank/DDBJ databases">
        <title>Genome-Based Taxonomic Classification of the Phylum Actinobacteria.</title>
        <authorList>
            <person name="Gao Y."/>
        </authorList>
    </citation>
    <scope>NUCLEOTIDE SEQUENCE</scope>
    <source>
        <strain evidence="1">KLBMP 8922</strain>
    </source>
</reference>
<accession>A0AA41Q3W8</accession>
<keyword evidence="2" id="KW-1185">Reference proteome</keyword>
<proteinExistence type="predicted"/>
<organism evidence="1 2">
    <name type="scientific">Yinghuangia soli</name>
    <dbReference type="NCBI Taxonomy" id="2908204"/>
    <lineage>
        <taxon>Bacteria</taxon>
        <taxon>Bacillati</taxon>
        <taxon>Actinomycetota</taxon>
        <taxon>Actinomycetes</taxon>
        <taxon>Kitasatosporales</taxon>
        <taxon>Streptomycetaceae</taxon>
        <taxon>Yinghuangia</taxon>
    </lineage>
</organism>
<protein>
    <submittedName>
        <fullName evidence="1">Uncharacterized protein</fullName>
    </submittedName>
</protein>
<dbReference type="AlphaFoldDB" id="A0AA41Q3W8"/>
<sequence>MLLLNRIEFESGCSVFELERPLFLNAGDRLWAADGGVVVERASGDRERPAGAMATVYRRWRLL</sequence>